<dbReference type="Gene3D" id="3.50.30.10">
    <property type="entry name" value="Phosphohistidine domain"/>
    <property type="match status" value="1"/>
</dbReference>
<evidence type="ECO:0000256" key="7">
    <source>
        <dbReference type="ARBA" id="ARBA00018587"/>
    </source>
</evidence>
<dbReference type="Gene3D" id="3.40.1380.20">
    <property type="entry name" value="Pyruvate kinase, C-terminal domain"/>
    <property type="match status" value="1"/>
</dbReference>
<dbReference type="SUPFAM" id="SSF50800">
    <property type="entry name" value="PK beta-barrel domain-like"/>
    <property type="match status" value="1"/>
</dbReference>
<dbReference type="InterPro" id="IPR018209">
    <property type="entry name" value="Pyrv_Knase_AS"/>
</dbReference>
<dbReference type="PANTHER" id="PTHR11817">
    <property type="entry name" value="PYRUVATE KINASE"/>
    <property type="match status" value="1"/>
</dbReference>
<sequence length="582" mass="62431">MKKTKIVATIGPASESEEMLKALMLEGVDVCRLNFSHGTHDEHLRKIERIKKVRADIDKPVAIMLDTKGPEIRLGLFKDNKEVRLESGDTYILTTRDVLGDETMASVTYKSLPDDVKVGGRILIDDGLVGLRVEQVKDTEIFTTVENGGLISGRKGVNAPGIDLKLPLLNDKDKEDILFGVANDIDFIAASFVRNAADVLEIRKVLEDAGNYDIKIIAKIESEQGLENLDQILKVSDGIMVARGDLGVEIPTERVPLAQKEMIKKCNLAGKSVITATQMLDSMIRNPRPTRAEAGDVANAVLDGTSAVMLSGETASGKYPLNAVRTMREIVEVTEDSIDYHALLESRIAELSTNITNAIGKSTCTVAQDLNAAAIITATTSGSTTRAIAKFRPKSPIIAATTSERVRRQLMLTWGTQSILVPALTTTDEVFRNSVVRVMEEGLCHEGDVVVITAGVPVGLSGSTNLIKVQTIAEVLSRGIGLGGKHITGRAVVAHTHEDLVEHFAAGDIIVCNNTDKDIMKFVEKAGGLVAEVAGYTSHAAITAIALGLPSVVGAELAMSKIRTGDIVTIDCESGTVERGSY</sequence>
<dbReference type="InterPro" id="IPR036637">
    <property type="entry name" value="Phosphohistidine_dom_sf"/>
</dbReference>
<evidence type="ECO:0000256" key="13">
    <source>
        <dbReference type="ARBA" id="ARBA00022842"/>
    </source>
</evidence>
<reference evidence="22 23" key="1">
    <citation type="submission" date="2023-01" db="EMBL/GenBank/DDBJ databases">
        <authorList>
            <person name="Lee S.H."/>
            <person name="Jung H.S."/>
            <person name="Yun J.U."/>
        </authorList>
    </citation>
    <scope>NUCLEOTIDE SEQUENCE [LARGE SCALE GENOMIC DNA]</scope>
    <source>
        <strain evidence="22 23">CBA3646</strain>
    </source>
</reference>
<evidence type="ECO:0000256" key="17">
    <source>
        <dbReference type="NCBIfam" id="TIGR01064"/>
    </source>
</evidence>
<keyword evidence="11 18" id="KW-0418">Kinase</keyword>
<dbReference type="InterPro" id="IPR015806">
    <property type="entry name" value="Pyrv_Knase_insert_dom_sf"/>
</dbReference>
<organism evidence="22 23">
    <name type="scientific">Peptoniphilus equinus</name>
    <dbReference type="NCBI Taxonomy" id="3016343"/>
    <lineage>
        <taxon>Bacteria</taxon>
        <taxon>Bacillati</taxon>
        <taxon>Bacillota</taxon>
        <taxon>Tissierellia</taxon>
        <taxon>Tissierellales</taxon>
        <taxon>Peptoniphilaceae</taxon>
        <taxon>Peptoniphilus</taxon>
    </lineage>
</organism>
<dbReference type="PROSITE" id="PS00110">
    <property type="entry name" value="PYRUVATE_KINASE"/>
    <property type="match status" value="1"/>
</dbReference>
<evidence type="ECO:0000256" key="4">
    <source>
        <dbReference type="ARBA" id="ARBA00006237"/>
    </source>
</evidence>
<evidence type="ECO:0000256" key="10">
    <source>
        <dbReference type="ARBA" id="ARBA00022741"/>
    </source>
</evidence>
<dbReference type="Proteomes" id="UP001210339">
    <property type="component" value="Chromosome"/>
</dbReference>
<dbReference type="InterPro" id="IPR015795">
    <property type="entry name" value="Pyrv_Knase_C"/>
</dbReference>
<dbReference type="Pfam" id="PF02887">
    <property type="entry name" value="PK_C"/>
    <property type="match status" value="1"/>
</dbReference>
<evidence type="ECO:0000256" key="14">
    <source>
        <dbReference type="ARBA" id="ARBA00022958"/>
    </source>
</evidence>
<dbReference type="NCBIfam" id="TIGR01064">
    <property type="entry name" value="pyruv_kin"/>
    <property type="match status" value="1"/>
</dbReference>
<proteinExistence type="inferred from homology"/>
<evidence type="ECO:0000256" key="6">
    <source>
        <dbReference type="ARBA" id="ARBA00012142"/>
    </source>
</evidence>
<evidence type="ECO:0000256" key="16">
    <source>
        <dbReference type="ARBA" id="ARBA00023317"/>
    </source>
</evidence>
<dbReference type="GO" id="GO:0004743">
    <property type="term" value="F:pyruvate kinase activity"/>
    <property type="evidence" value="ECO:0007669"/>
    <property type="project" value="UniProtKB-EC"/>
</dbReference>
<evidence type="ECO:0000256" key="8">
    <source>
        <dbReference type="ARBA" id="ARBA00022679"/>
    </source>
</evidence>
<evidence type="ECO:0000256" key="9">
    <source>
        <dbReference type="ARBA" id="ARBA00022723"/>
    </source>
</evidence>
<evidence type="ECO:0000256" key="12">
    <source>
        <dbReference type="ARBA" id="ARBA00022840"/>
    </source>
</evidence>
<dbReference type="RefSeq" id="WP_271191315.1">
    <property type="nucleotide sequence ID" value="NZ_CP115667.1"/>
</dbReference>
<dbReference type="Pfam" id="PF00224">
    <property type="entry name" value="PK"/>
    <property type="match status" value="1"/>
</dbReference>
<evidence type="ECO:0000256" key="15">
    <source>
        <dbReference type="ARBA" id="ARBA00023152"/>
    </source>
</evidence>
<dbReference type="InterPro" id="IPR015793">
    <property type="entry name" value="Pyrv_Knase_brl"/>
</dbReference>
<dbReference type="InterPro" id="IPR015813">
    <property type="entry name" value="Pyrv/PenolPyrv_kinase-like_dom"/>
</dbReference>
<comment type="catalytic activity">
    <reaction evidence="18">
        <text>pyruvate + ATP = phosphoenolpyruvate + ADP + H(+)</text>
        <dbReference type="Rhea" id="RHEA:18157"/>
        <dbReference type="ChEBI" id="CHEBI:15361"/>
        <dbReference type="ChEBI" id="CHEBI:15378"/>
        <dbReference type="ChEBI" id="CHEBI:30616"/>
        <dbReference type="ChEBI" id="CHEBI:58702"/>
        <dbReference type="ChEBI" id="CHEBI:456216"/>
        <dbReference type="EC" id="2.7.1.40"/>
    </reaction>
</comment>
<keyword evidence="10" id="KW-0547">Nucleotide-binding</keyword>
<keyword evidence="16 22" id="KW-0670">Pyruvate</keyword>
<evidence type="ECO:0000256" key="18">
    <source>
        <dbReference type="RuleBase" id="RU000504"/>
    </source>
</evidence>
<evidence type="ECO:0000259" key="20">
    <source>
        <dbReference type="Pfam" id="PF00391"/>
    </source>
</evidence>
<dbReference type="SUPFAM" id="SSF52009">
    <property type="entry name" value="Phosphohistidine domain"/>
    <property type="match status" value="1"/>
</dbReference>
<evidence type="ECO:0000256" key="11">
    <source>
        <dbReference type="ARBA" id="ARBA00022777"/>
    </source>
</evidence>
<dbReference type="SUPFAM" id="SSF52935">
    <property type="entry name" value="PK C-terminal domain-like"/>
    <property type="match status" value="1"/>
</dbReference>
<dbReference type="InterPro" id="IPR036918">
    <property type="entry name" value="Pyrv_Knase_C_sf"/>
</dbReference>
<dbReference type="Gene3D" id="3.20.20.60">
    <property type="entry name" value="Phosphoenolpyruvate-binding domains"/>
    <property type="match status" value="1"/>
</dbReference>
<evidence type="ECO:0000256" key="1">
    <source>
        <dbReference type="ARBA" id="ARBA00001946"/>
    </source>
</evidence>
<accession>A0ABY7QUM2</accession>
<dbReference type="EMBL" id="CP115667">
    <property type="protein sequence ID" value="WBW49784.1"/>
    <property type="molecule type" value="Genomic_DNA"/>
</dbReference>
<evidence type="ECO:0000313" key="22">
    <source>
        <dbReference type="EMBL" id="WBW49784.1"/>
    </source>
</evidence>
<gene>
    <name evidence="22" type="primary">pyk</name>
    <name evidence="22" type="ORF">O6R05_07210</name>
</gene>
<feature type="domain" description="PEP-utilising enzyme mobile" evidence="20">
    <location>
        <begin position="505"/>
        <end position="575"/>
    </location>
</feature>
<keyword evidence="13 18" id="KW-0460">Magnesium</keyword>
<comment type="cofactor">
    <cofactor evidence="1">
        <name>Mg(2+)</name>
        <dbReference type="ChEBI" id="CHEBI:18420"/>
    </cofactor>
</comment>
<dbReference type="InterPro" id="IPR011037">
    <property type="entry name" value="Pyrv_Knase-like_insert_dom_sf"/>
</dbReference>
<feature type="domain" description="Pyruvate kinase barrel" evidence="19">
    <location>
        <begin position="1"/>
        <end position="324"/>
    </location>
</feature>
<dbReference type="InterPro" id="IPR008279">
    <property type="entry name" value="PEP-util_enz_mobile_dom"/>
</dbReference>
<feature type="domain" description="Pyruvate kinase C-terminal" evidence="21">
    <location>
        <begin position="357"/>
        <end position="469"/>
    </location>
</feature>
<protein>
    <recommendedName>
        <fullName evidence="7 17">Pyruvate kinase</fullName>
        <ecNumber evidence="6 17">2.7.1.40</ecNumber>
    </recommendedName>
</protein>
<evidence type="ECO:0000256" key="5">
    <source>
        <dbReference type="ARBA" id="ARBA00008663"/>
    </source>
</evidence>
<keyword evidence="14" id="KW-0630">Potassium</keyword>
<name>A0ABY7QUM2_9FIRM</name>
<keyword evidence="9" id="KW-0479">Metal-binding</keyword>
<evidence type="ECO:0000313" key="23">
    <source>
        <dbReference type="Proteomes" id="UP001210339"/>
    </source>
</evidence>
<dbReference type="Gene3D" id="2.40.33.10">
    <property type="entry name" value="PK beta-barrel domain-like"/>
    <property type="match status" value="1"/>
</dbReference>
<comment type="cofactor">
    <cofactor evidence="2">
        <name>K(+)</name>
        <dbReference type="ChEBI" id="CHEBI:29103"/>
    </cofactor>
</comment>
<dbReference type="GO" id="GO:0016301">
    <property type="term" value="F:kinase activity"/>
    <property type="evidence" value="ECO:0007669"/>
    <property type="project" value="UniProtKB-KW"/>
</dbReference>
<dbReference type="NCBIfam" id="NF004491">
    <property type="entry name" value="PRK05826.1"/>
    <property type="match status" value="1"/>
</dbReference>
<keyword evidence="23" id="KW-1185">Reference proteome</keyword>
<dbReference type="Pfam" id="PF00391">
    <property type="entry name" value="PEP-utilizers"/>
    <property type="match status" value="1"/>
</dbReference>
<comment type="similarity">
    <text evidence="4">In the C-terminal section; belongs to the PEP-utilizing enzyme family.</text>
</comment>
<dbReference type="PRINTS" id="PR01050">
    <property type="entry name" value="PYRUVTKNASE"/>
</dbReference>
<evidence type="ECO:0000256" key="2">
    <source>
        <dbReference type="ARBA" id="ARBA00001958"/>
    </source>
</evidence>
<dbReference type="NCBIfam" id="NF004978">
    <property type="entry name" value="PRK06354.1"/>
    <property type="match status" value="1"/>
</dbReference>
<keyword evidence="8 18" id="KW-0808">Transferase</keyword>
<evidence type="ECO:0000256" key="3">
    <source>
        <dbReference type="ARBA" id="ARBA00004997"/>
    </source>
</evidence>
<comment type="similarity">
    <text evidence="5 18">Belongs to the pyruvate kinase family.</text>
</comment>
<evidence type="ECO:0000259" key="21">
    <source>
        <dbReference type="Pfam" id="PF02887"/>
    </source>
</evidence>
<dbReference type="EC" id="2.7.1.40" evidence="6 17"/>
<dbReference type="SUPFAM" id="SSF51621">
    <property type="entry name" value="Phosphoenolpyruvate/pyruvate domain"/>
    <property type="match status" value="1"/>
</dbReference>
<dbReference type="InterPro" id="IPR001697">
    <property type="entry name" value="Pyr_Knase"/>
</dbReference>
<evidence type="ECO:0000259" key="19">
    <source>
        <dbReference type="Pfam" id="PF00224"/>
    </source>
</evidence>
<keyword evidence="15 18" id="KW-0324">Glycolysis</keyword>
<comment type="pathway">
    <text evidence="3 18">Carbohydrate degradation; glycolysis; pyruvate from D-glyceraldehyde 3-phosphate: step 5/5.</text>
</comment>
<keyword evidence="12" id="KW-0067">ATP-binding</keyword>
<dbReference type="InterPro" id="IPR040442">
    <property type="entry name" value="Pyrv_kinase-like_dom_sf"/>
</dbReference>